<evidence type="ECO:0000256" key="1">
    <source>
        <dbReference type="SAM" id="Phobius"/>
    </source>
</evidence>
<feature type="transmembrane region" description="Helical" evidence="1">
    <location>
        <begin position="322"/>
        <end position="342"/>
    </location>
</feature>
<proteinExistence type="predicted"/>
<sequence length="414" mass="48033">MINITSLTQPASPNSRRSSSISALALYNTAVTSTYTHPNNPIHNNSTVVNLYTRQYMQKKKSHRWRLVRTPIPLNPVYRKTLFLAILIPFIGALLFIGATLTPYWENVHFKFIKLLELFSIKQNCSTFTGHENGNMYNKSLINQTEFVILEDPKRWINNNNDNNINNYTLEFVIFRDGKILNWRILKHLYKNCLTVTYKMNEIIGIVVHSYKHITSTENTPKHLSRETITPRLFTRNKYTFTRHEWIQLVEHGDLLDDTQDDEMNRNLWLIMNLQAGIWTMCFRLAEMQNNIISCVVVVYLSVAASVLIGAFSTLFRAVPAAMVTGVLYITSGVFIIFANCIHHTKLNRLEYEWGPCYPISQIPRTLYTPDIISVHPLWPVLVSWISSFVFFIASIIWLILTQLMTFENSKTMI</sequence>
<keyword evidence="1" id="KW-0812">Transmembrane</keyword>
<reference evidence="2" key="1">
    <citation type="journal article" date="2012" name="Nat. Genet.">
        <title>Whole-genome sequence of Schistosoma haematobium.</title>
        <authorList>
            <person name="Young N.D."/>
            <person name="Jex A.R."/>
            <person name="Li B."/>
            <person name="Liu S."/>
            <person name="Yang L."/>
            <person name="Xiong Z."/>
            <person name="Li Y."/>
            <person name="Cantacessi C."/>
            <person name="Hall R.S."/>
            <person name="Xu X."/>
            <person name="Chen F."/>
            <person name="Wu X."/>
            <person name="Zerlotini A."/>
            <person name="Oliveira G."/>
            <person name="Hofmann A."/>
            <person name="Zhang G."/>
            <person name="Fang X."/>
            <person name="Kang Y."/>
            <person name="Campbell B.E."/>
            <person name="Loukas A."/>
            <person name="Ranganathan S."/>
            <person name="Rollinson D."/>
            <person name="Rinaldi G."/>
            <person name="Brindley P.J."/>
            <person name="Yang H."/>
            <person name="Wang J."/>
            <person name="Wang J."/>
            <person name="Gasser R.B."/>
        </authorList>
    </citation>
    <scope>NUCLEOTIDE SEQUENCE [LARGE SCALE GENOMIC DNA]</scope>
</reference>
<gene>
    <name evidence="2" type="ORF">MS3_01451</name>
</gene>
<feature type="transmembrane region" description="Helical" evidence="1">
    <location>
        <begin position="378"/>
        <end position="401"/>
    </location>
</feature>
<name>A0A094ZFS3_SCHHA</name>
<feature type="transmembrane region" description="Helical" evidence="1">
    <location>
        <begin position="82"/>
        <end position="105"/>
    </location>
</feature>
<keyword evidence="1" id="KW-0472">Membrane</keyword>
<protein>
    <submittedName>
        <fullName evidence="2">Uncharacterized protein</fullName>
    </submittedName>
</protein>
<keyword evidence="1" id="KW-1133">Transmembrane helix</keyword>
<dbReference type="AlphaFoldDB" id="A0A094ZFS3"/>
<dbReference type="EMBL" id="KL250541">
    <property type="protein sequence ID" value="KGB33285.1"/>
    <property type="molecule type" value="Genomic_DNA"/>
</dbReference>
<evidence type="ECO:0000313" key="2">
    <source>
        <dbReference type="EMBL" id="KGB33285.1"/>
    </source>
</evidence>
<organism evidence="2">
    <name type="scientific">Schistosoma haematobium</name>
    <name type="common">Blood fluke</name>
    <dbReference type="NCBI Taxonomy" id="6185"/>
    <lineage>
        <taxon>Eukaryota</taxon>
        <taxon>Metazoa</taxon>
        <taxon>Spiralia</taxon>
        <taxon>Lophotrochozoa</taxon>
        <taxon>Platyhelminthes</taxon>
        <taxon>Trematoda</taxon>
        <taxon>Digenea</taxon>
        <taxon>Strigeidida</taxon>
        <taxon>Schistosomatoidea</taxon>
        <taxon>Schistosomatidae</taxon>
        <taxon>Schistosoma</taxon>
    </lineage>
</organism>
<accession>A0A094ZFS3</accession>
<feature type="transmembrane region" description="Helical" evidence="1">
    <location>
        <begin position="293"/>
        <end position="316"/>
    </location>
</feature>